<keyword evidence="5 7" id="KW-1133">Transmembrane helix</keyword>
<name>A0A240C923_9STAP</name>
<dbReference type="Pfam" id="PF03547">
    <property type="entry name" value="Mem_trans"/>
    <property type="match status" value="1"/>
</dbReference>
<feature type="transmembrane region" description="Helical" evidence="7">
    <location>
        <begin position="276"/>
        <end position="297"/>
    </location>
</feature>
<feature type="transmembrane region" description="Helical" evidence="7">
    <location>
        <begin position="253"/>
        <end position="269"/>
    </location>
</feature>
<accession>A0A240C923</accession>
<evidence type="ECO:0000313" key="8">
    <source>
        <dbReference type="EMBL" id="GGA86542.1"/>
    </source>
</evidence>
<evidence type="ECO:0000313" key="10">
    <source>
        <dbReference type="Proteomes" id="UP000243706"/>
    </source>
</evidence>
<dbReference type="OrthoDB" id="3238334at2"/>
<evidence type="ECO:0000256" key="6">
    <source>
        <dbReference type="ARBA" id="ARBA00023136"/>
    </source>
</evidence>
<protein>
    <submittedName>
        <fullName evidence="9">AEC family malonate efflux carrier</fullName>
    </submittedName>
    <submittedName>
        <fullName evidence="8">Malonate transporter</fullName>
    </submittedName>
</protein>
<keyword evidence="4 7" id="KW-0812">Transmembrane</keyword>
<feature type="transmembrane region" description="Helical" evidence="7">
    <location>
        <begin position="31"/>
        <end position="49"/>
    </location>
</feature>
<sequence>MTANFLIILLLITLGYILKRMRYISGQDSRVISTIVLNVTLPSVVIVNLNDVTLTPSLSILPVMMILYGTITKILIVMLFLKYNNEVRGTVAIMIGSLNIGIFAYPLVQQIWPDVGLIYFGMADIGGAVVMFGMTYFAASYFKNMSGGLNPKRVLKNLATSIPLMTYVVMLLLNIFNLSLPQESIRFFDVLAAANLPLSMILLGVLIDFRLDRRYLPITLKYLGLYYGFGLLFGTLVYYLLPVSDDMIKTTLQLIWLMPVGVAALSYAVQFRYRTLPVIAMASNITIVISIITLYVYQYLFVPT</sequence>
<evidence type="ECO:0000256" key="1">
    <source>
        <dbReference type="ARBA" id="ARBA00004141"/>
    </source>
</evidence>
<feature type="transmembrane region" description="Helical" evidence="7">
    <location>
        <begin position="6"/>
        <end position="24"/>
    </location>
</feature>
<dbReference type="KEGG" id="smus:C7J88_05500"/>
<keyword evidence="6 7" id="KW-0472">Membrane</keyword>
<evidence type="ECO:0000256" key="7">
    <source>
        <dbReference type="SAM" id="Phobius"/>
    </source>
</evidence>
<dbReference type="AlphaFoldDB" id="A0A240C923"/>
<evidence type="ECO:0000256" key="2">
    <source>
        <dbReference type="ARBA" id="ARBA00022448"/>
    </source>
</evidence>
<feature type="transmembrane region" description="Helical" evidence="7">
    <location>
        <begin position="190"/>
        <end position="211"/>
    </location>
</feature>
<evidence type="ECO:0000256" key="5">
    <source>
        <dbReference type="ARBA" id="ARBA00022989"/>
    </source>
</evidence>
<evidence type="ECO:0000256" key="3">
    <source>
        <dbReference type="ARBA" id="ARBA00022475"/>
    </source>
</evidence>
<feature type="transmembrane region" description="Helical" evidence="7">
    <location>
        <begin position="118"/>
        <end position="142"/>
    </location>
</feature>
<reference evidence="8" key="4">
    <citation type="submission" date="2024-05" db="EMBL/GenBank/DDBJ databases">
        <authorList>
            <person name="Sun Q."/>
            <person name="Sedlacek I."/>
        </authorList>
    </citation>
    <scope>NUCLEOTIDE SEQUENCE</scope>
    <source>
        <strain evidence="8">CCM 4175</strain>
    </source>
</reference>
<dbReference type="GO" id="GO:0055085">
    <property type="term" value="P:transmembrane transport"/>
    <property type="evidence" value="ECO:0007669"/>
    <property type="project" value="InterPro"/>
</dbReference>
<dbReference type="RefSeq" id="WP_095117625.1">
    <property type="nucleotide sequence ID" value="NZ_BMCB01000004.1"/>
</dbReference>
<keyword evidence="3" id="KW-1003">Cell membrane</keyword>
<evidence type="ECO:0000256" key="4">
    <source>
        <dbReference type="ARBA" id="ARBA00022692"/>
    </source>
</evidence>
<evidence type="ECO:0000313" key="11">
    <source>
        <dbReference type="Proteomes" id="UP000652995"/>
    </source>
</evidence>
<proteinExistence type="predicted"/>
<dbReference type="EMBL" id="LT906464">
    <property type="protein sequence ID" value="SNW03696.1"/>
    <property type="molecule type" value="Genomic_DNA"/>
</dbReference>
<dbReference type="InterPro" id="IPR004776">
    <property type="entry name" value="Mem_transp_PIN-like"/>
</dbReference>
<dbReference type="EMBL" id="BMCB01000004">
    <property type="protein sequence ID" value="GGA86542.1"/>
    <property type="molecule type" value="Genomic_DNA"/>
</dbReference>
<feature type="transmembrane region" description="Helical" evidence="7">
    <location>
        <begin position="93"/>
        <end position="112"/>
    </location>
</feature>
<keyword evidence="2" id="KW-0813">Transport</keyword>
<dbReference type="Proteomes" id="UP000652995">
    <property type="component" value="Unassembled WGS sequence"/>
</dbReference>
<dbReference type="Proteomes" id="UP000243706">
    <property type="component" value="Chromosome 1"/>
</dbReference>
<gene>
    <name evidence="8" type="ORF">GCM10007183_08370</name>
    <name evidence="9" type="ORF">SAMEA4412661_01768</name>
</gene>
<feature type="transmembrane region" description="Helical" evidence="7">
    <location>
        <begin position="223"/>
        <end position="241"/>
    </location>
</feature>
<dbReference type="GO" id="GO:0016020">
    <property type="term" value="C:membrane"/>
    <property type="evidence" value="ECO:0007669"/>
    <property type="project" value="UniProtKB-SubCell"/>
</dbReference>
<reference evidence="9 10" key="2">
    <citation type="submission" date="2017-06" db="EMBL/GenBank/DDBJ databases">
        <authorList>
            <consortium name="Pathogen Informatics"/>
        </authorList>
    </citation>
    <scope>NUCLEOTIDE SEQUENCE [LARGE SCALE GENOMIC DNA]</scope>
    <source>
        <strain evidence="9 10">NCTC13833</strain>
    </source>
</reference>
<feature type="transmembrane region" description="Helical" evidence="7">
    <location>
        <begin position="61"/>
        <end position="81"/>
    </location>
</feature>
<comment type="subcellular location">
    <subcellularLocation>
        <location evidence="1">Membrane</location>
        <topology evidence="1">Multi-pass membrane protein</topology>
    </subcellularLocation>
</comment>
<dbReference type="PANTHER" id="PTHR36838">
    <property type="entry name" value="AUXIN EFFLUX CARRIER FAMILY PROTEIN"/>
    <property type="match status" value="1"/>
</dbReference>
<feature type="transmembrane region" description="Helical" evidence="7">
    <location>
        <begin position="154"/>
        <end position="178"/>
    </location>
</feature>
<organism evidence="9 10">
    <name type="scientific">Staphylococcus muscae</name>
    <dbReference type="NCBI Taxonomy" id="1294"/>
    <lineage>
        <taxon>Bacteria</taxon>
        <taxon>Bacillati</taxon>
        <taxon>Bacillota</taxon>
        <taxon>Bacilli</taxon>
        <taxon>Bacillales</taxon>
        <taxon>Staphylococcaceae</taxon>
        <taxon>Staphylococcus</taxon>
    </lineage>
</organism>
<reference evidence="8" key="1">
    <citation type="journal article" date="2014" name="Int. J. Syst. Evol. Microbiol.">
        <title>Complete genome of a new Firmicutes species belonging to the dominant human colonic microbiota ('Ruminococcus bicirculans') reveals two chromosomes and a selective capacity to utilize plant glucans.</title>
        <authorList>
            <consortium name="NISC Comparative Sequencing Program"/>
            <person name="Wegmann U."/>
            <person name="Louis P."/>
            <person name="Goesmann A."/>
            <person name="Henrissat B."/>
            <person name="Duncan S.H."/>
            <person name="Flint H.J."/>
        </authorList>
    </citation>
    <scope>NUCLEOTIDE SEQUENCE</scope>
    <source>
        <strain evidence="8">CCM 4175</strain>
    </source>
</reference>
<evidence type="ECO:0000313" key="9">
    <source>
        <dbReference type="EMBL" id="SNW03696.1"/>
    </source>
</evidence>
<reference evidence="11" key="3">
    <citation type="journal article" date="2019" name="Int. J. Syst. Evol. Microbiol.">
        <title>The Global Catalogue of Microorganisms (GCM) 10K type strain sequencing project: providing services to taxonomists for standard genome sequencing and annotation.</title>
        <authorList>
            <consortium name="The Broad Institute Genomics Platform"/>
            <consortium name="The Broad Institute Genome Sequencing Center for Infectious Disease"/>
            <person name="Wu L."/>
            <person name="Ma J."/>
        </authorList>
    </citation>
    <scope>NUCLEOTIDE SEQUENCE [LARGE SCALE GENOMIC DNA]</scope>
    <source>
        <strain evidence="11">CCM 4175</strain>
    </source>
</reference>
<dbReference type="PANTHER" id="PTHR36838:SF3">
    <property type="entry name" value="TRANSPORTER AUXIN EFFLUX CARRIER EC FAMILY"/>
    <property type="match status" value="1"/>
</dbReference>
<keyword evidence="11" id="KW-1185">Reference proteome</keyword>